<feature type="domain" description="Putative Flp pilus-assembly TadG-like N-terminal" evidence="2">
    <location>
        <begin position="27"/>
        <end position="73"/>
    </location>
</feature>
<accession>A0ABW0PCT6</accession>
<keyword evidence="1" id="KW-0812">Transmembrane</keyword>
<evidence type="ECO:0000313" key="4">
    <source>
        <dbReference type="Proteomes" id="UP001596031"/>
    </source>
</evidence>
<keyword evidence="1" id="KW-0472">Membrane</keyword>
<comment type="caution">
    <text evidence="3">The sequence shown here is derived from an EMBL/GenBank/DDBJ whole genome shotgun (WGS) entry which is preliminary data.</text>
</comment>
<reference evidence="4" key="1">
    <citation type="journal article" date="2019" name="Int. J. Syst. Evol. Microbiol.">
        <title>The Global Catalogue of Microorganisms (GCM) 10K type strain sequencing project: providing services to taxonomists for standard genome sequencing and annotation.</title>
        <authorList>
            <consortium name="The Broad Institute Genomics Platform"/>
            <consortium name="The Broad Institute Genome Sequencing Center for Infectious Disease"/>
            <person name="Wu L."/>
            <person name="Ma J."/>
        </authorList>
    </citation>
    <scope>NUCLEOTIDE SEQUENCE [LARGE SCALE GENOMIC DNA]</scope>
    <source>
        <strain evidence="4">CCUG 38813</strain>
    </source>
</reference>
<name>A0ABW0PCT6_9BURK</name>
<keyword evidence="1" id="KW-1133">Transmembrane helix</keyword>
<dbReference type="Proteomes" id="UP001596031">
    <property type="component" value="Unassembled WGS sequence"/>
</dbReference>
<dbReference type="InterPro" id="IPR028087">
    <property type="entry name" value="Tad_N"/>
</dbReference>
<evidence type="ECO:0000259" key="2">
    <source>
        <dbReference type="Pfam" id="PF13400"/>
    </source>
</evidence>
<evidence type="ECO:0000313" key="3">
    <source>
        <dbReference type="EMBL" id="MFC5510183.1"/>
    </source>
</evidence>
<gene>
    <name evidence="3" type="ORF">ACFPOU_03450</name>
</gene>
<sequence>MPIETVMQTRFSTRQRERMRRKGSEYGAIAIMTPFVIIIMISMFGMALDLSRSYNRKAELQKAADAAALAAASSLDGTSAGIDRAVIEAEQTAEYSTFAYNTDSVSWSRGALTFGTSADGGPGSWVDATTAKASPSKIFFARVDTSAFDPKHGRVVNFLMPILSSALAESNVTATAVAGRDSINVLPLAICANANTGAAALPSGELVEYGFRRGVSYNLMNLNPIGRSPENFLVNPVAPPGTVGTTMKNRLDIVAPFICTGTMAMSTLQGGEVTVERGFPIDSLYEYLNSRFGKYTLPCRASTAPADQNVTSFDLANTKWMKDTPDGLSANPLTDPADPLLTVAEKGPAPAKTAYGPLWSYAKAVKYSSYTANKGVEPAAGYSTFSATVTDWGLLYTPAPEPSSYPSATPYQSGGGSAKYKVYRNTRVLQVPLLQCSASTAISTTASVLGIAKFFMTVPATSSALYAEFAGMNTESALGGHVRLYK</sequence>
<organism evidence="3 4">
    <name type="scientific">Massilia jejuensis</name>
    <dbReference type="NCBI Taxonomy" id="648894"/>
    <lineage>
        <taxon>Bacteria</taxon>
        <taxon>Pseudomonadati</taxon>
        <taxon>Pseudomonadota</taxon>
        <taxon>Betaproteobacteria</taxon>
        <taxon>Burkholderiales</taxon>
        <taxon>Oxalobacteraceae</taxon>
        <taxon>Telluria group</taxon>
        <taxon>Massilia</taxon>
    </lineage>
</organism>
<proteinExistence type="predicted"/>
<dbReference type="EMBL" id="JBHSMS010000013">
    <property type="protein sequence ID" value="MFC5510183.1"/>
    <property type="molecule type" value="Genomic_DNA"/>
</dbReference>
<protein>
    <submittedName>
        <fullName evidence="3">Pilus assembly protein TadG-related protein</fullName>
    </submittedName>
</protein>
<evidence type="ECO:0000256" key="1">
    <source>
        <dbReference type="SAM" id="Phobius"/>
    </source>
</evidence>
<feature type="transmembrane region" description="Helical" evidence="1">
    <location>
        <begin position="26"/>
        <end position="48"/>
    </location>
</feature>
<dbReference type="RefSeq" id="WP_379717241.1">
    <property type="nucleotide sequence ID" value="NZ_JBHSMS010000013.1"/>
</dbReference>
<dbReference type="Pfam" id="PF13400">
    <property type="entry name" value="Tad"/>
    <property type="match status" value="1"/>
</dbReference>
<keyword evidence="4" id="KW-1185">Reference proteome</keyword>